<dbReference type="FunFam" id="3.30.930.10:FF:000020">
    <property type="entry name" value="Octanoyltransferase"/>
    <property type="match status" value="1"/>
</dbReference>
<protein>
    <recommendedName>
        <fullName evidence="6 7">Octanoyltransferase</fullName>
        <ecNumber evidence="6 7">2.3.1.181</ecNumber>
    </recommendedName>
    <alternativeName>
        <fullName evidence="6">Lipoate-protein ligase B</fullName>
    </alternativeName>
    <alternativeName>
        <fullName evidence="6">Lipoyl/octanoyl transferase</fullName>
    </alternativeName>
    <alternativeName>
        <fullName evidence="6">Octanoyl-[acyl-carrier-protein]-protein N-octanoyltransferase</fullName>
    </alternativeName>
</protein>
<accession>A0A2A5CC65</accession>
<evidence type="ECO:0000313" key="13">
    <source>
        <dbReference type="Proteomes" id="UP000228987"/>
    </source>
</evidence>
<feature type="binding site" evidence="6 9">
    <location>
        <begin position="144"/>
        <end position="146"/>
    </location>
    <ligand>
        <name>substrate</name>
    </ligand>
</feature>
<feature type="active site" description="Acyl-thioester intermediate" evidence="6 8">
    <location>
        <position position="162"/>
    </location>
</feature>
<name>A0A2A5CC65_9GAMM</name>
<dbReference type="HAMAP" id="MF_00013">
    <property type="entry name" value="LipB"/>
    <property type="match status" value="1"/>
</dbReference>
<evidence type="ECO:0000256" key="9">
    <source>
        <dbReference type="PIRSR" id="PIRSR016262-2"/>
    </source>
</evidence>
<comment type="catalytic activity">
    <reaction evidence="6 7">
        <text>octanoyl-[ACP] + L-lysyl-[protein] = N(6)-octanoyl-L-lysyl-[protein] + holo-[ACP] + H(+)</text>
        <dbReference type="Rhea" id="RHEA:17665"/>
        <dbReference type="Rhea" id="RHEA-COMP:9636"/>
        <dbReference type="Rhea" id="RHEA-COMP:9685"/>
        <dbReference type="Rhea" id="RHEA-COMP:9752"/>
        <dbReference type="Rhea" id="RHEA-COMP:9928"/>
        <dbReference type="ChEBI" id="CHEBI:15378"/>
        <dbReference type="ChEBI" id="CHEBI:29969"/>
        <dbReference type="ChEBI" id="CHEBI:64479"/>
        <dbReference type="ChEBI" id="CHEBI:78463"/>
        <dbReference type="ChEBI" id="CHEBI:78809"/>
        <dbReference type="EC" id="2.3.1.181"/>
    </reaction>
</comment>
<evidence type="ECO:0000256" key="8">
    <source>
        <dbReference type="PIRSR" id="PIRSR016262-1"/>
    </source>
</evidence>
<keyword evidence="3 6" id="KW-0808">Transferase</keyword>
<dbReference type="PIRSF" id="PIRSF016262">
    <property type="entry name" value="LPLase"/>
    <property type="match status" value="1"/>
</dbReference>
<evidence type="ECO:0000256" key="6">
    <source>
        <dbReference type="HAMAP-Rule" id="MF_00013"/>
    </source>
</evidence>
<dbReference type="Gene3D" id="3.30.930.10">
    <property type="entry name" value="Bira Bifunctional Protein, Domain 2"/>
    <property type="match status" value="1"/>
</dbReference>
<evidence type="ECO:0000256" key="10">
    <source>
        <dbReference type="PIRSR" id="PIRSR016262-3"/>
    </source>
</evidence>
<evidence type="ECO:0000259" key="11">
    <source>
        <dbReference type="PROSITE" id="PS51733"/>
    </source>
</evidence>
<keyword evidence="4 6" id="KW-0012">Acyltransferase</keyword>
<dbReference type="GO" id="GO:0005737">
    <property type="term" value="C:cytoplasm"/>
    <property type="evidence" value="ECO:0007669"/>
    <property type="project" value="UniProtKB-SubCell"/>
</dbReference>
<evidence type="ECO:0000256" key="5">
    <source>
        <dbReference type="ARBA" id="ARBA00024732"/>
    </source>
</evidence>
<dbReference type="PROSITE" id="PS01313">
    <property type="entry name" value="LIPB"/>
    <property type="match status" value="1"/>
</dbReference>
<evidence type="ECO:0000256" key="2">
    <source>
        <dbReference type="ARBA" id="ARBA00022490"/>
    </source>
</evidence>
<comment type="function">
    <text evidence="5 6 7">Catalyzes the transfer of endogenously produced octanoic acid from octanoyl-acyl-carrier-protein onto the lipoyl domains of lipoate-dependent enzymes. Lipoyl-ACP can also act as a substrate although octanoyl-ACP is likely to be the physiological substrate.</text>
</comment>
<evidence type="ECO:0000256" key="1">
    <source>
        <dbReference type="ARBA" id="ARBA00004821"/>
    </source>
</evidence>
<evidence type="ECO:0000313" key="12">
    <source>
        <dbReference type="EMBL" id="PCJ40946.1"/>
    </source>
</evidence>
<dbReference type="GO" id="GO:0009249">
    <property type="term" value="P:protein lipoylation"/>
    <property type="evidence" value="ECO:0007669"/>
    <property type="project" value="InterPro"/>
</dbReference>
<evidence type="ECO:0000256" key="3">
    <source>
        <dbReference type="ARBA" id="ARBA00022679"/>
    </source>
</evidence>
<dbReference type="InterPro" id="IPR004143">
    <property type="entry name" value="BPL_LPL_catalytic"/>
</dbReference>
<feature type="site" description="Lowers pKa of active site Cys" evidence="6 10">
    <location>
        <position position="128"/>
    </location>
</feature>
<organism evidence="12 13">
    <name type="scientific">SAR86 cluster bacterium</name>
    <dbReference type="NCBI Taxonomy" id="2030880"/>
    <lineage>
        <taxon>Bacteria</taxon>
        <taxon>Pseudomonadati</taxon>
        <taxon>Pseudomonadota</taxon>
        <taxon>Gammaproteobacteria</taxon>
        <taxon>SAR86 cluster</taxon>
    </lineage>
</organism>
<dbReference type="Proteomes" id="UP000228987">
    <property type="component" value="Unassembled WGS sequence"/>
</dbReference>
<evidence type="ECO:0000256" key="7">
    <source>
        <dbReference type="PIRNR" id="PIRNR016262"/>
    </source>
</evidence>
<dbReference type="PROSITE" id="PS51733">
    <property type="entry name" value="BPL_LPL_CATALYTIC"/>
    <property type="match status" value="1"/>
</dbReference>
<dbReference type="EC" id="2.3.1.181" evidence="6 7"/>
<dbReference type="PANTHER" id="PTHR10993">
    <property type="entry name" value="OCTANOYLTRANSFERASE"/>
    <property type="match status" value="1"/>
</dbReference>
<comment type="subcellular location">
    <subcellularLocation>
        <location evidence="6">Cytoplasm</location>
    </subcellularLocation>
</comment>
<dbReference type="SUPFAM" id="SSF55681">
    <property type="entry name" value="Class II aaRS and biotin synthetases"/>
    <property type="match status" value="1"/>
</dbReference>
<dbReference type="InterPro" id="IPR000544">
    <property type="entry name" value="Octanoyltransferase"/>
</dbReference>
<dbReference type="EMBL" id="NVWI01000007">
    <property type="protein sequence ID" value="PCJ40946.1"/>
    <property type="molecule type" value="Genomic_DNA"/>
</dbReference>
<dbReference type="AlphaFoldDB" id="A0A2A5CC65"/>
<dbReference type="PANTHER" id="PTHR10993:SF7">
    <property type="entry name" value="LIPOYLTRANSFERASE 2, MITOCHONDRIAL-RELATED"/>
    <property type="match status" value="1"/>
</dbReference>
<sequence>MRFLGIQPYEIVWQKMLNFTLNRTPATVDELWILQHEPVFTLGQAGKEEHILNAQNIPIVRSDRGGQVTYHGPGQLVIYLLIDVRRNKFGVRQLVDLIEHSIISVLRLYGVAGETKAGAPGVYVNDKKIAALGLRIKQGCSYHGLSFNIDMDLRPFSYINPCGYAGLESTQLVDLINKPVHNLFEQAQAKLLNDLQANLVSFTAESLG</sequence>
<dbReference type="Pfam" id="PF21948">
    <property type="entry name" value="LplA-B_cat"/>
    <property type="match status" value="1"/>
</dbReference>
<dbReference type="GO" id="GO:0033819">
    <property type="term" value="F:lipoyl(octanoyl) transferase activity"/>
    <property type="evidence" value="ECO:0007669"/>
    <property type="project" value="UniProtKB-EC"/>
</dbReference>
<feature type="binding site" evidence="6 9">
    <location>
        <begin position="131"/>
        <end position="133"/>
    </location>
    <ligand>
        <name>substrate</name>
    </ligand>
</feature>
<feature type="domain" description="BPL/LPL catalytic" evidence="11">
    <location>
        <begin position="25"/>
        <end position="196"/>
    </location>
</feature>
<dbReference type="CDD" id="cd16444">
    <property type="entry name" value="LipB"/>
    <property type="match status" value="1"/>
</dbReference>
<comment type="pathway">
    <text evidence="1 6 7">Protein modification; protein lipoylation via endogenous pathway; protein N(6)-(lipoyl)lysine from octanoyl-[acyl-carrier-protein]: step 1/2.</text>
</comment>
<reference evidence="13" key="1">
    <citation type="submission" date="2017-08" db="EMBL/GenBank/DDBJ databases">
        <title>A dynamic microbial community with high functional redundancy inhabits the cold, oxic subseafloor aquifer.</title>
        <authorList>
            <person name="Tully B.J."/>
            <person name="Wheat C.G."/>
            <person name="Glazer B.T."/>
            <person name="Huber J.A."/>
        </authorList>
    </citation>
    <scope>NUCLEOTIDE SEQUENCE [LARGE SCALE GENOMIC DNA]</scope>
</reference>
<gene>
    <name evidence="6" type="primary">lipB</name>
    <name evidence="12" type="ORF">COA71_09795</name>
</gene>
<comment type="similarity">
    <text evidence="6 7">Belongs to the LipB family.</text>
</comment>
<comment type="caution">
    <text evidence="12">The sequence shown here is derived from an EMBL/GenBank/DDBJ whole genome shotgun (WGS) entry which is preliminary data.</text>
</comment>
<dbReference type="NCBIfam" id="NF010922">
    <property type="entry name" value="PRK14342.1"/>
    <property type="match status" value="1"/>
</dbReference>
<proteinExistence type="inferred from homology"/>
<dbReference type="InterPro" id="IPR045864">
    <property type="entry name" value="aa-tRNA-synth_II/BPL/LPL"/>
</dbReference>
<comment type="miscellaneous">
    <text evidence="6">In the reaction, the free carboxyl group of octanoic acid is attached via an amide linkage to the epsilon-amino group of a specific lysine residue of lipoyl domains of lipoate-dependent enzymes.</text>
</comment>
<keyword evidence="2 6" id="KW-0963">Cytoplasm</keyword>
<dbReference type="NCBIfam" id="TIGR00214">
    <property type="entry name" value="lipB"/>
    <property type="match status" value="1"/>
</dbReference>
<dbReference type="InterPro" id="IPR020605">
    <property type="entry name" value="Octanoyltransferase_CS"/>
</dbReference>
<feature type="binding site" evidence="6 9">
    <location>
        <begin position="64"/>
        <end position="71"/>
    </location>
    <ligand>
        <name>substrate</name>
    </ligand>
</feature>
<evidence type="ECO:0000256" key="4">
    <source>
        <dbReference type="ARBA" id="ARBA00023315"/>
    </source>
</evidence>
<dbReference type="UniPathway" id="UPA00538">
    <property type="reaction ID" value="UER00592"/>
</dbReference>